<reference evidence="7 8" key="1">
    <citation type="journal article" date="2016" name="Genome Biol. Evol.">
        <title>Divergent and convergent evolution of fungal pathogenicity.</title>
        <authorList>
            <person name="Shang Y."/>
            <person name="Xiao G."/>
            <person name="Zheng P."/>
            <person name="Cen K."/>
            <person name="Zhan S."/>
            <person name="Wang C."/>
        </authorList>
    </citation>
    <scope>NUCLEOTIDE SEQUENCE [LARGE SCALE GENOMIC DNA]</scope>
    <source>
        <strain evidence="7 8">RCEF 1005</strain>
    </source>
</reference>
<dbReference type="PRINTS" id="PR00173">
    <property type="entry name" value="EDTRNSPORT"/>
</dbReference>
<dbReference type="Proteomes" id="UP000076881">
    <property type="component" value="Unassembled WGS sequence"/>
</dbReference>
<dbReference type="AlphaFoldDB" id="A0A168IJ88"/>
<keyword evidence="8" id="KW-1185">Reference proteome</keyword>
<dbReference type="PANTHER" id="PTHR11958:SF63">
    <property type="entry name" value="AMINO ACID TRANSPORTER"/>
    <property type="match status" value="1"/>
</dbReference>
<feature type="transmembrane region" description="Helical" evidence="6">
    <location>
        <begin position="81"/>
        <end position="103"/>
    </location>
</feature>
<dbReference type="InterPro" id="IPR050746">
    <property type="entry name" value="DAACS"/>
</dbReference>
<feature type="transmembrane region" description="Helical" evidence="6">
    <location>
        <begin position="265"/>
        <end position="291"/>
    </location>
</feature>
<feature type="transmembrane region" description="Helical" evidence="6">
    <location>
        <begin position="231"/>
        <end position="253"/>
    </location>
</feature>
<comment type="caution">
    <text evidence="7">The sequence shown here is derived from an EMBL/GenBank/DDBJ whole genome shotgun (WGS) entry which is preliminary data.</text>
</comment>
<evidence type="ECO:0000313" key="8">
    <source>
        <dbReference type="Proteomes" id="UP000076881"/>
    </source>
</evidence>
<feature type="transmembrane region" description="Helical" evidence="6">
    <location>
        <begin position="37"/>
        <end position="61"/>
    </location>
</feature>
<dbReference type="EMBL" id="AZHF01000002">
    <property type="protein sequence ID" value="OAA79329.1"/>
    <property type="molecule type" value="Genomic_DNA"/>
</dbReference>
<dbReference type="GO" id="GO:0015175">
    <property type="term" value="F:neutral L-amino acid transmembrane transporter activity"/>
    <property type="evidence" value="ECO:0007669"/>
    <property type="project" value="TreeGrafter"/>
</dbReference>
<feature type="transmembrane region" description="Helical" evidence="6">
    <location>
        <begin position="398"/>
        <end position="425"/>
    </location>
</feature>
<keyword evidence="2 6" id="KW-0813">Transport</keyword>
<keyword evidence="3 6" id="KW-0812">Transmembrane</keyword>
<dbReference type="InterPro" id="IPR036458">
    <property type="entry name" value="Na:dicarbo_symporter_sf"/>
</dbReference>
<sequence>MAEKTAADFNGVEPVVSSETQNATSVEETKKPWWHTFLVWGSAPQIILAALLALAIGLPVSMLVDEIPKEAPVYLNIPGDLWLRSLKAIVIPLIVSAMILAVYKLRVISRGGRALASWTIGYYLATTLLAIAVSCLMTALVWSPMFTEAPADARVYDPDSTYAASQETTPPLEGVVQQMFQSFIPDNIAYAVANNQLLSVLVVSIVVGYLIEDESSSILRAAREVERMVTIVVTFIIQCSAFGVFSLILSNILKLDPATMGRNLGVLIASTLSSMAIHLFVAVPIIFFALTRMNPYVYWLKNSRAWITAWGSASSAATLSISLDCARDRGISKTVRSFSVPLGCLINMDGTAIYFPIVVVFLARTQGMTLSAIDYVIITAAATLSSIGTTPIPSSSLALSIMIAGLVGVPVTGMMGVVFAIDWLLDRFRTALNVSGDLFGAMVVYKKTGIEDEAEDDLVMEGEPMQEEAPRYNQSMA</sequence>
<comment type="similarity">
    <text evidence="6">Belongs to the dicarboxylate/amino acid:cation symporter (DAACS) (TC 2.A.23) family.</text>
</comment>
<comment type="subcellular location">
    <subcellularLocation>
        <location evidence="1 6">Membrane</location>
        <topology evidence="1 6">Multi-pass membrane protein</topology>
    </subcellularLocation>
</comment>
<evidence type="ECO:0000256" key="1">
    <source>
        <dbReference type="ARBA" id="ARBA00004141"/>
    </source>
</evidence>
<dbReference type="STRING" id="1081108.A0A168IJ88"/>
<evidence type="ECO:0000256" key="4">
    <source>
        <dbReference type="ARBA" id="ARBA00022989"/>
    </source>
</evidence>
<dbReference type="PANTHER" id="PTHR11958">
    <property type="entry name" value="SODIUM/DICARBOXYLATE SYMPORTER-RELATED"/>
    <property type="match status" value="1"/>
</dbReference>
<organism evidence="7 8">
    <name type="scientific">Akanthomyces lecanii RCEF 1005</name>
    <dbReference type="NCBI Taxonomy" id="1081108"/>
    <lineage>
        <taxon>Eukaryota</taxon>
        <taxon>Fungi</taxon>
        <taxon>Dikarya</taxon>
        <taxon>Ascomycota</taxon>
        <taxon>Pezizomycotina</taxon>
        <taxon>Sordariomycetes</taxon>
        <taxon>Hypocreomycetidae</taxon>
        <taxon>Hypocreales</taxon>
        <taxon>Cordycipitaceae</taxon>
        <taxon>Akanthomyces</taxon>
        <taxon>Cordyceps confragosa</taxon>
    </lineage>
</organism>
<dbReference type="SUPFAM" id="SSF118215">
    <property type="entry name" value="Proton glutamate symport protein"/>
    <property type="match status" value="1"/>
</dbReference>
<dbReference type="OrthoDB" id="4869356at2759"/>
<feature type="transmembrane region" description="Helical" evidence="6">
    <location>
        <begin position="375"/>
        <end position="392"/>
    </location>
</feature>
<feature type="transmembrane region" description="Helical" evidence="6">
    <location>
        <begin position="115"/>
        <end position="142"/>
    </location>
</feature>
<feature type="transmembrane region" description="Helical" evidence="6">
    <location>
        <begin position="188"/>
        <end position="211"/>
    </location>
</feature>
<dbReference type="GO" id="GO:0005313">
    <property type="term" value="F:L-glutamate transmembrane transporter activity"/>
    <property type="evidence" value="ECO:0007669"/>
    <property type="project" value="TreeGrafter"/>
</dbReference>
<evidence type="ECO:0000256" key="6">
    <source>
        <dbReference type="RuleBase" id="RU361216"/>
    </source>
</evidence>
<gene>
    <name evidence="7" type="ORF">LEL_02815</name>
</gene>
<keyword evidence="4 6" id="KW-1133">Transmembrane helix</keyword>
<dbReference type="GO" id="GO:0005886">
    <property type="term" value="C:plasma membrane"/>
    <property type="evidence" value="ECO:0007669"/>
    <property type="project" value="TreeGrafter"/>
</dbReference>
<feature type="transmembrane region" description="Helical" evidence="6">
    <location>
        <begin position="338"/>
        <end position="363"/>
    </location>
</feature>
<evidence type="ECO:0000313" key="7">
    <source>
        <dbReference type="EMBL" id="OAA79329.1"/>
    </source>
</evidence>
<dbReference type="GO" id="GO:0015501">
    <property type="term" value="F:glutamate:sodium symporter activity"/>
    <property type="evidence" value="ECO:0007669"/>
    <property type="project" value="TreeGrafter"/>
</dbReference>
<evidence type="ECO:0000256" key="5">
    <source>
        <dbReference type="ARBA" id="ARBA00023136"/>
    </source>
</evidence>
<accession>A0A168IJ88</accession>
<evidence type="ECO:0000256" key="3">
    <source>
        <dbReference type="ARBA" id="ARBA00022692"/>
    </source>
</evidence>
<keyword evidence="6" id="KW-0769">Symport</keyword>
<dbReference type="InterPro" id="IPR001991">
    <property type="entry name" value="Na-dicarboxylate_symporter"/>
</dbReference>
<dbReference type="Pfam" id="PF00375">
    <property type="entry name" value="SDF"/>
    <property type="match status" value="1"/>
</dbReference>
<proteinExistence type="inferred from homology"/>
<dbReference type="Gene3D" id="1.10.3860.10">
    <property type="entry name" value="Sodium:dicarboxylate symporter"/>
    <property type="match status" value="1"/>
</dbReference>
<name>A0A168IJ88_CORDF</name>
<evidence type="ECO:0000256" key="2">
    <source>
        <dbReference type="ARBA" id="ARBA00022448"/>
    </source>
</evidence>
<feature type="transmembrane region" description="Helical" evidence="6">
    <location>
        <begin position="303"/>
        <end position="323"/>
    </location>
</feature>
<keyword evidence="5 6" id="KW-0472">Membrane</keyword>
<protein>
    <recommendedName>
        <fullName evidence="6">Amino acid transporter</fullName>
    </recommendedName>
</protein>